<evidence type="ECO:0000256" key="3">
    <source>
        <dbReference type="SAM" id="Coils"/>
    </source>
</evidence>
<keyword evidence="4" id="KW-0472">Membrane</keyword>
<dbReference type="InterPro" id="IPR051179">
    <property type="entry name" value="WD_repeat_multifunction"/>
</dbReference>
<gene>
    <name evidence="5" type="ORF">TraAM80_06483</name>
</gene>
<keyword evidence="2" id="KW-0677">Repeat</keyword>
<keyword evidence="4" id="KW-1133">Transmembrane helix</keyword>
<reference evidence="5 6" key="1">
    <citation type="journal article" date="2018" name="BMC Genomics">
        <title>Genomic comparison of Trypanosoma conorhini and Trypanosoma rangeli to Trypanosoma cruzi strains of high and low virulence.</title>
        <authorList>
            <person name="Bradwell K.R."/>
            <person name="Koparde V.N."/>
            <person name="Matveyev A.V."/>
            <person name="Serrano M.G."/>
            <person name="Alves J.M."/>
            <person name="Parikh H."/>
            <person name="Huang B."/>
            <person name="Lee V."/>
            <person name="Espinosa-Alvarez O."/>
            <person name="Ortiz P.A."/>
            <person name="Costa-Martins A.G."/>
            <person name="Teixeira M.M."/>
            <person name="Buck G.A."/>
        </authorList>
    </citation>
    <scope>NUCLEOTIDE SEQUENCE [LARGE SCALE GENOMIC DNA]</scope>
    <source>
        <strain evidence="5 6">AM80</strain>
    </source>
</reference>
<name>A0A3S5IQT7_TRYRA</name>
<accession>A0A3S5IQT7</accession>
<protein>
    <recommendedName>
        <fullName evidence="7">Guanine nucleotide-binding protein subunit beta-like protein</fullName>
    </recommendedName>
</protein>
<evidence type="ECO:0000313" key="5">
    <source>
        <dbReference type="EMBL" id="RNF02297.1"/>
    </source>
</evidence>
<feature type="transmembrane region" description="Helical" evidence="4">
    <location>
        <begin position="145"/>
        <end position="165"/>
    </location>
</feature>
<proteinExistence type="predicted"/>
<feature type="coiled-coil region" evidence="3">
    <location>
        <begin position="346"/>
        <end position="422"/>
    </location>
</feature>
<dbReference type="RefSeq" id="XP_029236831.1">
    <property type="nucleotide sequence ID" value="XM_029383325.1"/>
</dbReference>
<dbReference type="InterPro" id="IPR011047">
    <property type="entry name" value="Quinoprotein_ADH-like_sf"/>
</dbReference>
<dbReference type="Proteomes" id="UP000283634">
    <property type="component" value="Unassembled WGS sequence"/>
</dbReference>
<dbReference type="OMA" id="FIHGCCK"/>
<evidence type="ECO:0000256" key="2">
    <source>
        <dbReference type="ARBA" id="ARBA00022737"/>
    </source>
</evidence>
<dbReference type="EMBL" id="MKGL01000237">
    <property type="protein sequence ID" value="RNF02297.1"/>
    <property type="molecule type" value="Genomic_DNA"/>
</dbReference>
<dbReference type="GeneID" id="40330416"/>
<evidence type="ECO:0008006" key="7">
    <source>
        <dbReference type="Google" id="ProtNLM"/>
    </source>
</evidence>
<dbReference type="SUPFAM" id="SSF50998">
    <property type="entry name" value="Quinoprotein alcohol dehydrogenase-like"/>
    <property type="match status" value="1"/>
</dbReference>
<sequence>MTLSATRGTIVKHASDMSPVESFKCGARCCCVAGDAVWVAELKGGIAVCDAQRGSILERVAVGESDQRVHFKSMALVHGEVWAGTITGVVHVFDASGRRWKQSMTVLGVEATAPILSLFFDGFSVLGGSETGRIVQWNPFTKRQVTVFVALAPVTAVTVAAGFIVSGDRSGVVQLWDPRSGEAVYEHTQDAVAVTSLLAETSTETLWVGRRNGTVSVYALAASMGFTGRLSVGDGAVTSMLAVSGKVLVTSYDRAIVVFAAKTREELSRAKLAHDAFIHYASRVYAAETARIWTIGNDGVVHVWDVAGYYLPCQSPPIIRPCDQAAMVHDARGALTIENAQLTTRVAESLSRVADVKEELRQTKDEAHEMRLRLISFEHVLKEKDAEIASRAARVKELEEDVNRFQKTVTDSNARADAAQRETNMLRADYHTALHDASQTKAQLSAKIAEKASVEQRLLSVRTENSHLEIRLRDREGEVAQLKAENARLHAAVGQLTSSRSTDRELHEKLLANAEGAVRQELEELRKRCKVLGGMLVSMEYTIRRKEEEERDMTALMNALRRRVAESVTDLHLAALLNLTMVRNPERFEMECDEHTKSLLCERNGPFVQFIQALRDRDPQAYEQLLAYLQHPEVGSRFSPLLDQILSLAQREGAASDDDIVSFKKSLPVLLNSLNSMNAADTRAEAGGTSGGATLAMGTGWAKVNPSLSPTSATDAKQAVVGVGNTGIGGGSVGACPAGSNGATLNATTAQRPSQQQQQAAMGALEVGDAGRILPTDVDEFKNVLRNMNITVELPDMVGMGAFGAGEDGYLKQLRNAFEFILQTRRDLVQKMGILLKRIVKARQVIDALTSNARETSFPTQRHLSGSVGAHVGRHNLGSVATNMLEELQRFVSGILAVYFTAAEKQRLGVDADA</sequence>
<keyword evidence="6" id="KW-1185">Reference proteome</keyword>
<keyword evidence="4" id="KW-0812">Transmembrane</keyword>
<keyword evidence="3" id="KW-0175">Coiled coil</keyword>
<dbReference type="Gene3D" id="2.130.10.10">
    <property type="entry name" value="YVTN repeat-like/Quinoprotein amine dehydrogenase"/>
    <property type="match status" value="1"/>
</dbReference>
<dbReference type="PANTHER" id="PTHR19857">
    <property type="entry name" value="MITOCHONDRIAL DIVISION PROTEIN 1-RELATED"/>
    <property type="match status" value="1"/>
</dbReference>
<dbReference type="InterPro" id="IPR015943">
    <property type="entry name" value="WD40/YVTN_repeat-like_dom_sf"/>
</dbReference>
<dbReference type="PANTHER" id="PTHR19857:SF8">
    <property type="entry name" value="ANGIO-ASSOCIATED MIGRATORY CELL PROTEIN"/>
    <property type="match status" value="1"/>
</dbReference>
<evidence type="ECO:0000256" key="4">
    <source>
        <dbReference type="SAM" id="Phobius"/>
    </source>
</evidence>
<dbReference type="OrthoDB" id="278097at2759"/>
<feature type="coiled-coil region" evidence="3">
    <location>
        <begin position="465"/>
        <end position="563"/>
    </location>
</feature>
<dbReference type="AlphaFoldDB" id="A0A3S5IQT7"/>
<evidence type="ECO:0000313" key="6">
    <source>
        <dbReference type="Proteomes" id="UP000283634"/>
    </source>
</evidence>
<keyword evidence="1" id="KW-0853">WD repeat</keyword>
<evidence type="ECO:0000256" key="1">
    <source>
        <dbReference type="ARBA" id="ARBA00022574"/>
    </source>
</evidence>
<dbReference type="VEuPathDB" id="TriTrypDB:TRSC58_00336"/>
<organism evidence="5 6">
    <name type="scientific">Trypanosoma rangeli</name>
    <dbReference type="NCBI Taxonomy" id="5698"/>
    <lineage>
        <taxon>Eukaryota</taxon>
        <taxon>Discoba</taxon>
        <taxon>Euglenozoa</taxon>
        <taxon>Kinetoplastea</taxon>
        <taxon>Metakinetoplastina</taxon>
        <taxon>Trypanosomatida</taxon>
        <taxon>Trypanosomatidae</taxon>
        <taxon>Trypanosoma</taxon>
        <taxon>Herpetosoma</taxon>
    </lineage>
</organism>
<comment type="caution">
    <text evidence="5">The sequence shown here is derived from an EMBL/GenBank/DDBJ whole genome shotgun (WGS) entry which is preliminary data.</text>
</comment>